<dbReference type="InterPro" id="IPR025878">
    <property type="entry name" value="Acyl-CoA_dh-like_C_dom"/>
</dbReference>
<feature type="domain" description="Acetyl-CoA dehydrogenase-like C-terminal" evidence="14">
    <location>
        <begin position="476"/>
        <end position="562"/>
    </location>
</feature>
<gene>
    <name evidence="15" type="ORF">PZ740_04655</name>
</gene>
<dbReference type="Gene3D" id="1.10.540.10">
    <property type="entry name" value="Acyl-CoA dehydrogenase/oxidase, N-terminal domain"/>
    <property type="match status" value="1"/>
</dbReference>
<dbReference type="InterPro" id="IPR013786">
    <property type="entry name" value="AcylCoA_DH/ox_N"/>
</dbReference>
<dbReference type="RefSeq" id="WP_327788094.1">
    <property type="nucleotide sequence ID" value="NZ_JARGEQ010000040.1"/>
</dbReference>
<protein>
    <recommendedName>
        <fullName evidence="9">3-methylmercaptopropionyl-CoA dehydrogenase</fullName>
        <ecNumber evidence="8">1.3.99.41</ecNumber>
    </recommendedName>
</protein>
<dbReference type="InterPro" id="IPR009075">
    <property type="entry name" value="AcylCo_DH/oxidase_C"/>
</dbReference>
<evidence type="ECO:0000259" key="12">
    <source>
        <dbReference type="Pfam" id="PF02770"/>
    </source>
</evidence>
<organism evidence="15 16">
    <name type="scientific">Marinimicrococcus flavescens</name>
    <dbReference type="NCBI Taxonomy" id="3031815"/>
    <lineage>
        <taxon>Bacteria</taxon>
        <taxon>Pseudomonadati</taxon>
        <taxon>Pseudomonadota</taxon>
        <taxon>Alphaproteobacteria</taxon>
        <taxon>Geminicoccales</taxon>
        <taxon>Geminicoccaceae</taxon>
        <taxon>Marinimicrococcus</taxon>
    </lineage>
</organism>
<dbReference type="FunFam" id="2.40.110.10:FF:000031">
    <property type="entry name" value="Acyl-CoA dehydrogenase, putative"/>
    <property type="match status" value="1"/>
</dbReference>
<accession>A0AAP3XQC0</accession>
<dbReference type="InterPro" id="IPR006089">
    <property type="entry name" value="Acyl-CoA_DH_CS"/>
</dbReference>
<dbReference type="GO" id="GO:0050660">
    <property type="term" value="F:flavin adenine dinucleotide binding"/>
    <property type="evidence" value="ECO:0007669"/>
    <property type="project" value="InterPro"/>
</dbReference>
<dbReference type="InterPro" id="IPR037069">
    <property type="entry name" value="AcylCoA_DH/ox_N_sf"/>
</dbReference>
<comment type="caution">
    <text evidence="15">The sequence shown here is derived from an EMBL/GenBank/DDBJ whole genome shotgun (WGS) entry which is preliminary data.</text>
</comment>
<evidence type="ECO:0000256" key="8">
    <source>
        <dbReference type="ARBA" id="ARBA00066694"/>
    </source>
</evidence>
<evidence type="ECO:0000256" key="3">
    <source>
        <dbReference type="ARBA" id="ARBA00022630"/>
    </source>
</evidence>
<dbReference type="Pfam" id="PF12806">
    <property type="entry name" value="Acyl-CoA_dh_C"/>
    <property type="match status" value="1"/>
</dbReference>
<dbReference type="InterPro" id="IPR052166">
    <property type="entry name" value="Diverse_Acyl-CoA_DH"/>
</dbReference>
<evidence type="ECO:0000256" key="9">
    <source>
        <dbReference type="ARBA" id="ARBA00069043"/>
    </source>
</evidence>
<dbReference type="Pfam" id="PF02771">
    <property type="entry name" value="Acyl-CoA_dh_N"/>
    <property type="match status" value="1"/>
</dbReference>
<evidence type="ECO:0000256" key="6">
    <source>
        <dbReference type="ARBA" id="ARBA00051388"/>
    </source>
</evidence>
<dbReference type="Pfam" id="PF00441">
    <property type="entry name" value="Acyl-CoA_dh_1"/>
    <property type="match status" value="1"/>
</dbReference>
<dbReference type="Gene3D" id="1.20.140.10">
    <property type="entry name" value="Butyryl-CoA Dehydrogenase, subunit A, domain 3"/>
    <property type="match status" value="1"/>
</dbReference>
<keyword evidence="3 10" id="KW-0285">Flavoprotein</keyword>
<evidence type="ECO:0000259" key="11">
    <source>
        <dbReference type="Pfam" id="PF00441"/>
    </source>
</evidence>
<evidence type="ECO:0000256" key="10">
    <source>
        <dbReference type="RuleBase" id="RU362125"/>
    </source>
</evidence>
<evidence type="ECO:0000256" key="7">
    <source>
        <dbReference type="ARBA" id="ARBA00058683"/>
    </source>
</evidence>
<dbReference type="PANTHER" id="PTHR42803">
    <property type="entry name" value="ACYL-COA DEHYDROGENASE"/>
    <property type="match status" value="1"/>
</dbReference>
<evidence type="ECO:0000256" key="1">
    <source>
        <dbReference type="ARBA" id="ARBA00001974"/>
    </source>
</evidence>
<dbReference type="EMBL" id="JARGEQ010000040">
    <property type="protein sequence ID" value="MDF1585676.1"/>
    <property type="molecule type" value="Genomic_DNA"/>
</dbReference>
<evidence type="ECO:0000256" key="2">
    <source>
        <dbReference type="ARBA" id="ARBA00009347"/>
    </source>
</evidence>
<dbReference type="Proteomes" id="UP001301140">
    <property type="component" value="Unassembled WGS sequence"/>
</dbReference>
<comment type="cofactor">
    <cofactor evidence="1 10">
        <name>FAD</name>
        <dbReference type="ChEBI" id="CHEBI:57692"/>
    </cofactor>
</comment>
<dbReference type="EC" id="1.3.99.41" evidence="8"/>
<reference evidence="15 16" key="1">
    <citation type="submission" date="2023-03" db="EMBL/GenBank/DDBJ databases">
        <title>YIM 152171 draft genome.</title>
        <authorList>
            <person name="Yang Z."/>
        </authorList>
    </citation>
    <scope>NUCLEOTIDE SEQUENCE [LARGE SCALE GENOMIC DNA]</scope>
    <source>
        <strain evidence="15 16">YIM 152171</strain>
    </source>
</reference>
<evidence type="ECO:0000259" key="14">
    <source>
        <dbReference type="Pfam" id="PF12806"/>
    </source>
</evidence>
<sequence>MTAFTPPLDDIRFVLRHIAGFETLSGLPGLEHATPDLADVVLEEAGRLAANVLAPLNQTGDRVGSVLENGVVRTPPGFKEAYATFAEGGWMGAVFPEDLGGQDLPWTLNTALADIWNAANMTFQLCPLLTQGAVEALLHHGTPEQKETYARSMIEGRWTGAMCLTEPQAGSDVGALRTRAERDGEHYRIFGQKIFITFGEHDLAENIVHMVLARLPGAPEGTRGISLFIVPKFLPGENGAPGRRNDLRCLKLEEKLGIHASPTCVMSYGDEEGAVGYLLGAENEGMRCMFTMMNNARLAVGHEGLGLAERAYQQALAYARERVQGRRDGRPATIAEFPDVRRTLLRMRAQIAAMRALAYWTGSFVDRAARSADATERASAEGRVALLTPLVKAWCTDLAQEIASAALQVHGGMGFIEETGAAQHLRDARILPIYEGTNGIQALDLAGRKLDMAEGRLPWDLFEELQGELAQAGPGLEEALRAALGALEGATRHLQEAGPEARAAAATPYLRLFASTLGGFLLARGARAAGETQGAAVWPGLARFYIRQILPEAIGLLPAITADPGELDAGLLVA</sequence>
<feature type="domain" description="Acyl-CoA dehydrogenase/oxidase N-terminal" evidence="13">
    <location>
        <begin position="79"/>
        <end position="156"/>
    </location>
</feature>
<evidence type="ECO:0000259" key="13">
    <source>
        <dbReference type="Pfam" id="PF02771"/>
    </source>
</evidence>
<dbReference type="PROSITE" id="PS00072">
    <property type="entry name" value="ACYL_COA_DH_1"/>
    <property type="match status" value="1"/>
</dbReference>
<feature type="domain" description="Acyl-CoA dehydrogenase/oxidase C-terminal" evidence="11">
    <location>
        <begin position="283"/>
        <end position="448"/>
    </location>
</feature>
<evidence type="ECO:0000313" key="15">
    <source>
        <dbReference type="EMBL" id="MDF1585676.1"/>
    </source>
</evidence>
<comment type="catalytic activity">
    <reaction evidence="6">
        <text>3-(methylsulfanyl)propanoyl-CoA + oxidized [electron-transfer flavoprotein] + H(+) = 3-(methylsulfanyl)acryloyl-CoA + reduced [electron-transfer flavoprotein]</text>
        <dbReference type="Rhea" id="RHEA:52612"/>
        <dbReference type="Rhea" id="RHEA-COMP:10685"/>
        <dbReference type="Rhea" id="RHEA-COMP:10686"/>
        <dbReference type="ChEBI" id="CHEBI:15378"/>
        <dbReference type="ChEBI" id="CHEBI:57692"/>
        <dbReference type="ChEBI" id="CHEBI:58307"/>
        <dbReference type="ChEBI" id="CHEBI:82815"/>
        <dbReference type="ChEBI" id="CHEBI:84994"/>
        <dbReference type="EC" id="1.3.99.41"/>
    </reaction>
    <physiologicalReaction direction="left-to-right" evidence="6">
        <dbReference type="Rhea" id="RHEA:52613"/>
    </physiologicalReaction>
</comment>
<evidence type="ECO:0000256" key="5">
    <source>
        <dbReference type="ARBA" id="ARBA00023002"/>
    </source>
</evidence>
<dbReference type="InterPro" id="IPR036250">
    <property type="entry name" value="AcylCo_DH-like_C"/>
</dbReference>
<evidence type="ECO:0000256" key="4">
    <source>
        <dbReference type="ARBA" id="ARBA00022827"/>
    </source>
</evidence>
<dbReference type="Pfam" id="PF02770">
    <property type="entry name" value="Acyl-CoA_dh_M"/>
    <property type="match status" value="1"/>
</dbReference>
<comment type="similarity">
    <text evidence="2 10">Belongs to the acyl-CoA dehydrogenase family.</text>
</comment>
<proteinExistence type="inferred from homology"/>
<dbReference type="AlphaFoldDB" id="A0AAP3XQC0"/>
<dbReference type="SUPFAM" id="SSF47203">
    <property type="entry name" value="Acyl-CoA dehydrogenase C-terminal domain-like"/>
    <property type="match status" value="1"/>
</dbReference>
<dbReference type="GO" id="GO:0003995">
    <property type="term" value="F:acyl-CoA dehydrogenase activity"/>
    <property type="evidence" value="ECO:0007669"/>
    <property type="project" value="InterPro"/>
</dbReference>
<dbReference type="InterPro" id="IPR046373">
    <property type="entry name" value="Acyl-CoA_Oxase/DH_mid-dom_sf"/>
</dbReference>
<dbReference type="InterPro" id="IPR006091">
    <property type="entry name" value="Acyl-CoA_Oxase/DH_mid-dom"/>
</dbReference>
<name>A0AAP3XQC0_9PROT</name>
<dbReference type="InterPro" id="IPR009100">
    <property type="entry name" value="AcylCoA_DH/oxidase_NM_dom_sf"/>
</dbReference>
<keyword evidence="4 10" id="KW-0274">FAD</keyword>
<keyword evidence="5 10" id="KW-0560">Oxidoreductase</keyword>
<dbReference type="SUPFAM" id="SSF56645">
    <property type="entry name" value="Acyl-CoA dehydrogenase NM domain-like"/>
    <property type="match status" value="1"/>
</dbReference>
<dbReference type="PANTHER" id="PTHR42803:SF1">
    <property type="entry name" value="BROAD-SPECIFICITY LINEAR ACYL-COA DEHYDROGENASE FADE5"/>
    <property type="match status" value="1"/>
</dbReference>
<comment type="function">
    <text evidence="7">Involved in the assimilation of dimethylsulphoniopropionate (DMSP), an important compound in the fixation of carbon in marine phytoplankton, by mediating the conversion of 3-(methylthio)propanoyl-CoA (MMPA-CoA) to 3-(methylthio)acryloyl-CoA (MTA-CoA).</text>
</comment>
<dbReference type="Gene3D" id="2.40.110.10">
    <property type="entry name" value="Butyryl-CoA Dehydrogenase, subunit A, domain 2"/>
    <property type="match status" value="1"/>
</dbReference>
<keyword evidence="16" id="KW-1185">Reference proteome</keyword>
<feature type="domain" description="Acyl-CoA oxidase/dehydrogenase middle" evidence="12">
    <location>
        <begin position="161"/>
        <end position="267"/>
    </location>
</feature>
<evidence type="ECO:0000313" key="16">
    <source>
        <dbReference type="Proteomes" id="UP001301140"/>
    </source>
</evidence>